<dbReference type="InterPro" id="IPR023586">
    <property type="entry name" value="Ile-tRNA-ligase_type2"/>
</dbReference>
<dbReference type="Pfam" id="PF19302">
    <property type="entry name" value="DUF5915"/>
    <property type="match status" value="1"/>
</dbReference>
<evidence type="ECO:0000256" key="5">
    <source>
        <dbReference type="ARBA" id="ARBA00023146"/>
    </source>
</evidence>
<keyword evidence="1" id="KW-0436">Ligase</keyword>
<dbReference type="InterPro" id="IPR014729">
    <property type="entry name" value="Rossmann-like_a/b/a_fold"/>
</dbReference>
<dbReference type="OrthoDB" id="1706657at2759"/>
<dbReference type="GO" id="GO:0005524">
    <property type="term" value="F:ATP binding"/>
    <property type="evidence" value="ECO:0007669"/>
    <property type="project" value="UniProtKB-KW"/>
</dbReference>
<keyword evidence="10" id="KW-1185">Reference proteome</keyword>
<evidence type="ECO:0000256" key="1">
    <source>
        <dbReference type="ARBA" id="ARBA00022598"/>
    </source>
</evidence>
<dbReference type="FunFam" id="1.10.730.10:FF:000025">
    <property type="entry name" value="Isoleucine--tRNA ligase cytoplasmic"/>
    <property type="match status" value="1"/>
</dbReference>
<sequence>MDEKRFHNWLENARDWAVSRSRFWGTPLPVWISEDGEEKIVMDSIGKLEKLSGVEVTDLHRHKIDHITIPSSRGPEFGVLRRIDEVFDCWFESGSMPYAYIHYPFENVELFENNFPGHFVAEGLDQTRGWLVSDLLDVSFILFLRSMKKNCISYRFYTLMVLSTALFGKPAFRNLICNGLVLAEDGKKMSKRLKNYPSPLEVIGDYGADALRLYIINSPVVRAEPLRFKKEGVYGVVKDVFLPWYNAYRFLVQNAKRIEVEGFAPFVPIDQITLQRSSNVLDQWINSATESLVHFVRQEMDAYRLYTVGIFTPVPLTQVVPYLLKFIDNLTNIYVRFNRKRLKGRTGEEDCRTALSTLYHVLITICKVMAPFTPFFTEILYQNMRKVCNESEESIHYCSFPQAKGKREERIEQSVSRMMTIIDLARNIRERHNKPLKAPLREMVVVHPDTGFLEDIAGKLREYVLEELNIRSIVPCNDPLKYASLRAEPDFSVLGKRLGKSMGVVAKEVKAMSQPDILTFERAGEVTIAGHCLKLTDIKVVRDFRRPDNMTEKEIDAGGDGDVLVILDLRPDESLFEAGVAREVVNRIQKLRKKAALEPTDMVEVYIESLGDDKSILHDVLNSQELYIRDALGSPLLPSAMTPSQAVILCEESFHGISGLAFVVSLAKPTLTFSSDAVLALYAG</sequence>
<name>A0A835D2X9_TETSI</name>
<dbReference type="Gene3D" id="1.10.730.10">
    <property type="entry name" value="Isoleucyl-tRNA Synthetase, Domain 1"/>
    <property type="match status" value="1"/>
</dbReference>
<protein>
    <recommendedName>
        <fullName evidence="11">Isoleucyl-tRNA synthetase</fullName>
    </recommendedName>
</protein>
<evidence type="ECO:0000313" key="10">
    <source>
        <dbReference type="Proteomes" id="UP000655225"/>
    </source>
</evidence>
<evidence type="ECO:0008006" key="11">
    <source>
        <dbReference type="Google" id="ProtNLM"/>
    </source>
</evidence>
<evidence type="ECO:0000256" key="4">
    <source>
        <dbReference type="ARBA" id="ARBA00022917"/>
    </source>
</evidence>
<dbReference type="Pfam" id="PF00133">
    <property type="entry name" value="tRNA-synt_1"/>
    <property type="match status" value="2"/>
</dbReference>
<dbReference type="SUPFAM" id="SSF47323">
    <property type="entry name" value="Anticodon-binding domain of a subclass of class I aminoacyl-tRNA synthetases"/>
    <property type="match status" value="1"/>
</dbReference>
<keyword evidence="3" id="KW-0067">ATP-binding</keyword>
<feature type="domain" description="Aminoacyl-tRNA synthetase class Ia" evidence="7">
    <location>
        <begin position="155"/>
        <end position="224"/>
    </location>
</feature>
<dbReference type="SUPFAM" id="SSF52374">
    <property type="entry name" value="Nucleotidylyl transferase"/>
    <property type="match status" value="1"/>
</dbReference>
<keyword evidence="2" id="KW-0547">Nucleotide-binding</keyword>
<comment type="catalytic activity">
    <reaction evidence="6">
        <text>tRNA(Ile) + L-isoleucine + ATP = L-isoleucyl-tRNA(Ile) + AMP + diphosphate</text>
        <dbReference type="Rhea" id="RHEA:11060"/>
        <dbReference type="Rhea" id="RHEA-COMP:9666"/>
        <dbReference type="Rhea" id="RHEA-COMP:9695"/>
        <dbReference type="ChEBI" id="CHEBI:30616"/>
        <dbReference type="ChEBI" id="CHEBI:33019"/>
        <dbReference type="ChEBI" id="CHEBI:58045"/>
        <dbReference type="ChEBI" id="CHEBI:78442"/>
        <dbReference type="ChEBI" id="CHEBI:78528"/>
        <dbReference type="ChEBI" id="CHEBI:456215"/>
        <dbReference type="EC" id="6.1.1.5"/>
    </reaction>
</comment>
<dbReference type="InterPro" id="IPR009080">
    <property type="entry name" value="tRNAsynth_Ia_anticodon-bd"/>
</dbReference>
<keyword evidence="4" id="KW-0648">Protein biosynthesis</keyword>
<proteinExistence type="predicted"/>
<dbReference type="EMBL" id="JABCRI010000020">
    <property type="protein sequence ID" value="KAF8388528.1"/>
    <property type="molecule type" value="Genomic_DNA"/>
</dbReference>
<evidence type="ECO:0000259" key="8">
    <source>
        <dbReference type="Pfam" id="PF08264"/>
    </source>
</evidence>
<dbReference type="PANTHER" id="PTHR42780">
    <property type="entry name" value="SOLEUCYL-TRNA SYNTHETASE"/>
    <property type="match status" value="1"/>
</dbReference>
<dbReference type="GO" id="GO:0004822">
    <property type="term" value="F:isoleucine-tRNA ligase activity"/>
    <property type="evidence" value="ECO:0007669"/>
    <property type="project" value="UniProtKB-EC"/>
</dbReference>
<dbReference type="Proteomes" id="UP000655225">
    <property type="component" value="Unassembled WGS sequence"/>
</dbReference>
<dbReference type="PANTHER" id="PTHR42780:SF1">
    <property type="entry name" value="ISOLEUCINE--TRNA LIGASE, CYTOPLASMIC"/>
    <property type="match status" value="1"/>
</dbReference>
<comment type="caution">
    <text evidence="9">The sequence shown here is derived from an EMBL/GenBank/DDBJ whole genome shotgun (WGS) entry which is preliminary data.</text>
</comment>
<accession>A0A835D2X9</accession>
<evidence type="ECO:0000256" key="3">
    <source>
        <dbReference type="ARBA" id="ARBA00022840"/>
    </source>
</evidence>
<evidence type="ECO:0000259" key="7">
    <source>
        <dbReference type="Pfam" id="PF00133"/>
    </source>
</evidence>
<feature type="domain" description="Methionyl/Valyl/Leucyl/Isoleucyl-tRNA synthetase anticodon-binding" evidence="8">
    <location>
        <begin position="282"/>
        <end position="442"/>
    </location>
</feature>
<organism evidence="9 10">
    <name type="scientific">Tetracentron sinense</name>
    <name type="common">Spur-leaf</name>
    <dbReference type="NCBI Taxonomy" id="13715"/>
    <lineage>
        <taxon>Eukaryota</taxon>
        <taxon>Viridiplantae</taxon>
        <taxon>Streptophyta</taxon>
        <taxon>Embryophyta</taxon>
        <taxon>Tracheophyta</taxon>
        <taxon>Spermatophyta</taxon>
        <taxon>Magnoliopsida</taxon>
        <taxon>Trochodendrales</taxon>
        <taxon>Trochodendraceae</taxon>
        <taxon>Tetracentron</taxon>
    </lineage>
</organism>
<keyword evidence="5" id="KW-0030">Aminoacyl-tRNA synthetase</keyword>
<feature type="domain" description="Aminoacyl-tRNA synthetase class Ia" evidence="7">
    <location>
        <begin position="2"/>
        <end position="135"/>
    </location>
</feature>
<dbReference type="GO" id="GO:0000049">
    <property type="term" value="F:tRNA binding"/>
    <property type="evidence" value="ECO:0007669"/>
    <property type="project" value="InterPro"/>
</dbReference>
<evidence type="ECO:0000256" key="6">
    <source>
        <dbReference type="ARBA" id="ARBA00048359"/>
    </source>
</evidence>
<dbReference type="InterPro" id="IPR002300">
    <property type="entry name" value="aa-tRNA-synth_Ia"/>
</dbReference>
<reference evidence="9 10" key="1">
    <citation type="submission" date="2020-04" db="EMBL/GenBank/DDBJ databases">
        <title>Plant Genome Project.</title>
        <authorList>
            <person name="Zhang R.-G."/>
        </authorList>
    </citation>
    <scope>NUCLEOTIDE SEQUENCE [LARGE SCALE GENOMIC DNA]</scope>
    <source>
        <strain evidence="9">YNK0</strain>
        <tissue evidence="9">Leaf</tissue>
    </source>
</reference>
<dbReference type="InterPro" id="IPR033709">
    <property type="entry name" value="Anticodon_Ile_ABEc"/>
</dbReference>
<dbReference type="CDD" id="cd07961">
    <property type="entry name" value="Anticodon_Ia_Ile_ABEc"/>
    <property type="match status" value="1"/>
</dbReference>
<dbReference type="OMA" id="RCEASVH"/>
<dbReference type="GO" id="GO:0006428">
    <property type="term" value="P:isoleucyl-tRNA aminoacylation"/>
    <property type="evidence" value="ECO:0007669"/>
    <property type="project" value="TreeGrafter"/>
</dbReference>
<dbReference type="AlphaFoldDB" id="A0A835D2X9"/>
<dbReference type="Gene3D" id="3.40.50.620">
    <property type="entry name" value="HUPs"/>
    <property type="match status" value="1"/>
</dbReference>
<dbReference type="InterPro" id="IPR013155">
    <property type="entry name" value="M/V/L/I-tRNA-synth_anticd-bd"/>
</dbReference>
<gene>
    <name evidence="9" type="ORF">HHK36_027203</name>
</gene>
<evidence type="ECO:0000256" key="2">
    <source>
        <dbReference type="ARBA" id="ARBA00022741"/>
    </source>
</evidence>
<evidence type="ECO:0000313" key="9">
    <source>
        <dbReference type="EMBL" id="KAF8388528.1"/>
    </source>
</evidence>
<dbReference type="Pfam" id="PF08264">
    <property type="entry name" value="Anticodon_1"/>
    <property type="match status" value="1"/>
</dbReference>